<feature type="domain" description="AMP-dependent synthetase/ligase" evidence="5">
    <location>
        <begin position="51"/>
        <end position="406"/>
    </location>
</feature>
<dbReference type="InterPro" id="IPR025110">
    <property type="entry name" value="AMP-bd_C"/>
</dbReference>
<keyword evidence="4" id="KW-0576">Peroxisome</keyword>
<dbReference type="RefSeq" id="XP_026740516.1">
    <property type="nucleotide sequence ID" value="XM_026884715.1"/>
</dbReference>
<reference evidence="8 9" key="1">
    <citation type="submission" date="2025-04" db="UniProtKB">
        <authorList>
            <consortium name="RefSeq"/>
        </authorList>
    </citation>
    <scope>IDENTIFICATION</scope>
</reference>
<feature type="domain" description="AMP-binding enzyme C-terminal" evidence="6">
    <location>
        <begin position="457"/>
        <end position="528"/>
    </location>
</feature>
<dbReference type="RefSeq" id="XP_026740515.1">
    <property type="nucleotide sequence ID" value="XM_026884714.1"/>
</dbReference>
<dbReference type="Pfam" id="PF00501">
    <property type="entry name" value="AMP-binding"/>
    <property type="match status" value="1"/>
</dbReference>
<dbReference type="OrthoDB" id="6614653at2759"/>
<gene>
    <name evidence="8 9 10" type="primary">LOC113502951</name>
</gene>
<accession>A0A7E5WIJ2</accession>
<sequence length="548" mass="60618">MSHTVVRGKPNAAQLHLDTVLDDILTARGVEPGPEARDTVTLSEILYHCLKERPNDLFMINGATGEKFTNEQVLGKAVSLARALKAQGARGKHALLLMRNHQDMVTVYFGVLFSGVVPFMIDPNSTTYELTYFVKLIEPAYVFCDQEFSESLHEALTGYEGQKPQVLVADKPEELNQFSKKYGTKEGHFEVSAASMDDTAMFLPTSGSTGLPKAVMQSHRGLVAQLPTPWSYHTQFPTPTSRVMILTTIQWMTFTMLITASTVYHVPIIISPKKNTPQSVAELLQKYRPTWTFMAPAFATSLVPVITPDHLSSLETLVLLGAPSTTELLDALREKLPKSAHLSDSYGTTETHGFIAMPDRAAPLKSNGYIDNFLYYKIVDDDGKQLGLNQSGELYVSGVSVVKGYYKNEAAYKETFTPDGWYKTGDVFHVDEHERVAFIARKKFSFKFQGSQVSPEEVEQVISSVPGVHESAVCATDKGPAAAVVLEHNARLSRDQIHRAVNSCLSEHKRLHGGIAFVTSLPYTHSGKLKRKECSELIAELINTGHCF</sequence>
<evidence type="ECO:0000256" key="2">
    <source>
        <dbReference type="ARBA" id="ARBA00006432"/>
    </source>
</evidence>
<evidence type="ECO:0000313" key="9">
    <source>
        <dbReference type="RefSeq" id="XP_026740515.1"/>
    </source>
</evidence>
<dbReference type="InterPro" id="IPR020845">
    <property type="entry name" value="AMP-binding_CS"/>
</dbReference>
<evidence type="ECO:0000256" key="1">
    <source>
        <dbReference type="ARBA" id="ARBA00004275"/>
    </source>
</evidence>
<dbReference type="Pfam" id="PF13193">
    <property type="entry name" value="AMP-binding_C"/>
    <property type="match status" value="1"/>
</dbReference>
<evidence type="ECO:0000313" key="10">
    <source>
        <dbReference type="RefSeq" id="XP_026740516.1"/>
    </source>
</evidence>
<dbReference type="PROSITE" id="PS00455">
    <property type="entry name" value="AMP_BINDING"/>
    <property type="match status" value="1"/>
</dbReference>
<dbReference type="GO" id="GO:0016405">
    <property type="term" value="F:CoA-ligase activity"/>
    <property type="evidence" value="ECO:0007669"/>
    <property type="project" value="TreeGrafter"/>
</dbReference>
<dbReference type="Proteomes" id="UP000322000">
    <property type="component" value="Chromosome 18"/>
</dbReference>
<dbReference type="InterPro" id="IPR042099">
    <property type="entry name" value="ANL_N_sf"/>
</dbReference>
<evidence type="ECO:0000313" key="7">
    <source>
        <dbReference type="Proteomes" id="UP000322000"/>
    </source>
</evidence>
<dbReference type="InterPro" id="IPR000873">
    <property type="entry name" value="AMP-dep_synth/lig_dom"/>
</dbReference>
<dbReference type="Gene3D" id="3.30.300.30">
    <property type="match status" value="1"/>
</dbReference>
<dbReference type="AlphaFoldDB" id="A0A7E5WIJ2"/>
<dbReference type="PANTHER" id="PTHR24096">
    <property type="entry name" value="LONG-CHAIN-FATTY-ACID--COA LIGASE"/>
    <property type="match status" value="1"/>
</dbReference>
<dbReference type="KEGG" id="tnl:113502951"/>
<proteinExistence type="inferred from homology"/>
<keyword evidence="7" id="KW-1185">Reference proteome</keyword>
<organism evidence="7 8">
    <name type="scientific">Trichoplusia ni</name>
    <name type="common">Cabbage looper</name>
    <dbReference type="NCBI Taxonomy" id="7111"/>
    <lineage>
        <taxon>Eukaryota</taxon>
        <taxon>Metazoa</taxon>
        <taxon>Ecdysozoa</taxon>
        <taxon>Arthropoda</taxon>
        <taxon>Hexapoda</taxon>
        <taxon>Insecta</taxon>
        <taxon>Pterygota</taxon>
        <taxon>Neoptera</taxon>
        <taxon>Endopterygota</taxon>
        <taxon>Lepidoptera</taxon>
        <taxon>Glossata</taxon>
        <taxon>Ditrysia</taxon>
        <taxon>Noctuoidea</taxon>
        <taxon>Noctuidae</taxon>
        <taxon>Plusiinae</taxon>
        <taxon>Trichoplusia</taxon>
    </lineage>
</organism>
<evidence type="ECO:0000256" key="3">
    <source>
        <dbReference type="ARBA" id="ARBA00022598"/>
    </source>
</evidence>
<dbReference type="Gene3D" id="3.40.50.12780">
    <property type="entry name" value="N-terminal domain of ligase-like"/>
    <property type="match status" value="1"/>
</dbReference>
<name>A0A7E5WIJ2_TRINI</name>
<keyword evidence="3 8" id="KW-0436">Ligase</keyword>
<comment type="subcellular location">
    <subcellularLocation>
        <location evidence="1">Peroxisome</location>
    </subcellularLocation>
</comment>
<evidence type="ECO:0000313" key="8">
    <source>
        <dbReference type="RefSeq" id="XP_026740514.1"/>
    </source>
</evidence>
<evidence type="ECO:0000256" key="4">
    <source>
        <dbReference type="ARBA" id="ARBA00023140"/>
    </source>
</evidence>
<dbReference type="GO" id="GO:0005777">
    <property type="term" value="C:peroxisome"/>
    <property type="evidence" value="ECO:0007669"/>
    <property type="project" value="UniProtKB-SubCell"/>
</dbReference>
<dbReference type="SUPFAM" id="SSF56801">
    <property type="entry name" value="Acetyl-CoA synthetase-like"/>
    <property type="match status" value="1"/>
</dbReference>
<comment type="similarity">
    <text evidence="2">Belongs to the ATP-dependent AMP-binding enzyme family.</text>
</comment>
<protein>
    <submittedName>
        <fullName evidence="8 9">Probable 4-coumarate--CoA ligase 1</fullName>
    </submittedName>
</protein>
<dbReference type="GeneID" id="113502951"/>
<evidence type="ECO:0000259" key="6">
    <source>
        <dbReference type="Pfam" id="PF13193"/>
    </source>
</evidence>
<dbReference type="PANTHER" id="PTHR24096:SF149">
    <property type="entry name" value="AMP-BINDING DOMAIN-CONTAINING PROTEIN-RELATED"/>
    <property type="match status" value="1"/>
</dbReference>
<dbReference type="InterPro" id="IPR045851">
    <property type="entry name" value="AMP-bd_C_sf"/>
</dbReference>
<dbReference type="RefSeq" id="XP_026740514.1">
    <property type="nucleotide sequence ID" value="XM_026884713.1"/>
</dbReference>
<evidence type="ECO:0000259" key="5">
    <source>
        <dbReference type="Pfam" id="PF00501"/>
    </source>
</evidence>